<keyword evidence="4" id="KW-1133">Transmembrane helix</keyword>
<name>A0ABD3H108_9MARC</name>
<reference evidence="7 8" key="1">
    <citation type="submission" date="2024-09" db="EMBL/GenBank/DDBJ databases">
        <title>Chromosome-scale assembly of Riccia sorocarpa.</title>
        <authorList>
            <person name="Paukszto L."/>
        </authorList>
    </citation>
    <scope>NUCLEOTIDE SEQUENCE [LARGE SCALE GENOMIC DNA]</scope>
    <source>
        <strain evidence="7">LP-2024</strain>
        <tissue evidence="7">Aerial parts of the thallus</tissue>
    </source>
</reference>
<keyword evidence="5" id="KW-0472">Membrane</keyword>
<comment type="subcellular location">
    <subcellularLocation>
        <location evidence="1">Membrane</location>
        <topology evidence="1">Multi-pass membrane protein</topology>
    </subcellularLocation>
</comment>
<gene>
    <name evidence="7" type="ORF">R1sor_002304</name>
</gene>
<keyword evidence="3" id="KW-0812">Transmembrane</keyword>
<evidence type="ECO:0000256" key="6">
    <source>
        <dbReference type="RuleBase" id="RU363053"/>
    </source>
</evidence>
<evidence type="ECO:0000313" key="8">
    <source>
        <dbReference type="Proteomes" id="UP001633002"/>
    </source>
</evidence>
<accession>A0ABD3H108</accession>
<dbReference type="AlphaFoldDB" id="A0ABD3H108"/>
<comment type="caution">
    <text evidence="7">The sequence shown here is derived from an EMBL/GenBank/DDBJ whole genome shotgun (WGS) entry which is preliminary data.</text>
</comment>
<dbReference type="PANTHER" id="PTHR11266">
    <property type="entry name" value="PEROXISOMAL MEMBRANE PROTEIN 2, PXMP2 MPV17"/>
    <property type="match status" value="1"/>
</dbReference>
<evidence type="ECO:0000256" key="3">
    <source>
        <dbReference type="ARBA" id="ARBA00022692"/>
    </source>
</evidence>
<evidence type="ECO:0000256" key="5">
    <source>
        <dbReference type="ARBA" id="ARBA00023136"/>
    </source>
</evidence>
<evidence type="ECO:0008006" key="9">
    <source>
        <dbReference type="Google" id="ProtNLM"/>
    </source>
</evidence>
<proteinExistence type="inferred from homology"/>
<evidence type="ECO:0000256" key="2">
    <source>
        <dbReference type="ARBA" id="ARBA00006824"/>
    </source>
</evidence>
<evidence type="ECO:0000313" key="7">
    <source>
        <dbReference type="EMBL" id="KAL3684282.1"/>
    </source>
</evidence>
<dbReference type="InterPro" id="IPR007248">
    <property type="entry name" value="Mpv17_PMP22"/>
</dbReference>
<dbReference type="EMBL" id="JBJQOH010000006">
    <property type="protein sequence ID" value="KAL3684282.1"/>
    <property type="molecule type" value="Genomic_DNA"/>
</dbReference>
<dbReference type="PANTHER" id="PTHR11266:SF80">
    <property type="entry name" value="PEROXISOMAL MEMBRANE PROTEIN 2"/>
    <property type="match status" value="1"/>
</dbReference>
<comment type="similarity">
    <text evidence="2 6">Belongs to the peroxisomal membrane protein PXMP2/4 family.</text>
</comment>
<dbReference type="Pfam" id="PF04117">
    <property type="entry name" value="Mpv17_PMP22"/>
    <property type="match status" value="1"/>
</dbReference>
<evidence type="ECO:0000256" key="1">
    <source>
        <dbReference type="ARBA" id="ARBA00004141"/>
    </source>
</evidence>
<organism evidence="7 8">
    <name type="scientific">Riccia sorocarpa</name>
    <dbReference type="NCBI Taxonomy" id="122646"/>
    <lineage>
        <taxon>Eukaryota</taxon>
        <taxon>Viridiplantae</taxon>
        <taxon>Streptophyta</taxon>
        <taxon>Embryophyta</taxon>
        <taxon>Marchantiophyta</taxon>
        <taxon>Marchantiopsida</taxon>
        <taxon>Marchantiidae</taxon>
        <taxon>Marchantiales</taxon>
        <taxon>Ricciaceae</taxon>
        <taxon>Riccia</taxon>
    </lineage>
</organism>
<dbReference type="GO" id="GO:0016020">
    <property type="term" value="C:membrane"/>
    <property type="evidence" value="ECO:0007669"/>
    <property type="project" value="UniProtKB-SubCell"/>
</dbReference>
<protein>
    <recommendedName>
        <fullName evidence="9">Mpv17-like protein</fullName>
    </recommendedName>
</protein>
<keyword evidence="8" id="KW-1185">Reference proteome</keyword>
<evidence type="ECO:0000256" key="4">
    <source>
        <dbReference type="ARBA" id="ARBA00022989"/>
    </source>
</evidence>
<sequence length="158" mass="18158">MFCYKLLVEFPYVQFVVENAEKLDIKRTCIMTLLGFALTRPTLHFWYLTLHKVVQSVGQRVSVSDSLLISLCSRRFSLPSSSALASFISQDLWPACLANWKLWIPAQAINFMLVQQKLQVGFANIVTLAWNTYMSYQSHKKVDESKIVQMEDMSIKPS</sequence>
<dbReference type="Proteomes" id="UP001633002">
    <property type="component" value="Unassembled WGS sequence"/>
</dbReference>